<feature type="region of interest" description="Disordered" evidence="1">
    <location>
        <begin position="72"/>
        <end position="99"/>
    </location>
</feature>
<evidence type="ECO:0000256" key="1">
    <source>
        <dbReference type="SAM" id="MobiDB-lite"/>
    </source>
</evidence>
<accession>A0AAD5CJ97</accession>
<organism evidence="2 3">
    <name type="scientific">Ambrosia artemisiifolia</name>
    <name type="common">Common ragweed</name>
    <dbReference type="NCBI Taxonomy" id="4212"/>
    <lineage>
        <taxon>Eukaryota</taxon>
        <taxon>Viridiplantae</taxon>
        <taxon>Streptophyta</taxon>
        <taxon>Embryophyta</taxon>
        <taxon>Tracheophyta</taxon>
        <taxon>Spermatophyta</taxon>
        <taxon>Magnoliopsida</taxon>
        <taxon>eudicotyledons</taxon>
        <taxon>Gunneridae</taxon>
        <taxon>Pentapetalae</taxon>
        <taxon>asterids</taxon>
        <taxon>campanulids</taxon>
        <taxon>Asterales</taxon>
        <taxon>Asteraceae</taxon>
        <taxon>Asteroideae</taxon>
        <taxon>Heliantheae alliance</taxon>
        <taxon>Heliantheae</taxon>
        <taxon>Ambrosia</taxon>
    </lineage>
</organism>
<evidence type="ECO:0000313" key="3">
    <source>
        <dbReference type="Proteomes" id="UP001206925"/>
    </source>
</evidence>
<dbReference type="Gene3D" id="3.40.50.1820">
    <property type="entry name" value="alpha/beta hydrolase"/>
    <property type="match status" value="2"/>
</dbReference>
<keyword evidence="3" id="KW-1185">Reference proteome</keyword>
<proteinExistence type="predicted"/>
<sequence length="283" mass="30853">MVLRPVAAMTSIFRPFLPSLCIIYGLKKKKFRVRRSSGELHQSKHRHKPTIEGIMEQSRCKKDVQGKSTTATITTYPAPPPTGAASQASSTSLQHHTPPQPLPLSLTGLTCTDVSDLNMQGEHHTGVLTGTLAAILIGGSVKFQDQRVVIQNSHSEKLVGILHETGLTEVVIVCHGFRSCKDRIPMVNLVVAFAIEGIGAFRFDFAGNGVLSIHGSADKIVPMDDAMEFAKRILNHKLHIINGADHEYTCHQNELASIALDFVKNSSSHYRAPAAKKSLYSSL</sequence>
<dbReference type="InterPro" id="IPR029058">
    <property type="entry name" value="AB_hydrolase_fold"/>
</dbReference>
<evidence type="ECO:0000313" key="2">
    <source>
        <dbReference type="EMBL" id="KAI7741576.1"/>
    </source>
</evidence>
<dbReference type="SUPFAM" id="SSF53474">
    <property type="entry name" value="alpha/beta-Hydrolases"/>
    <property type="match status" value="2"/>
</dbReference>
<comment type="caution">
    <text evidence="2">The sequence shown here is derived from an EMBL/GenBank/DDBJ whole genome shotgun (WGS) entry which is preliminary data.</text>
</comment>
<name>A0AAD5CJ97_AMBAR</name>
<dbReference type="AlphaFoldDB" id="A0AAD5CJ97"/>
<dbReference type="EMBL" id="JAMZMK010008163">
    <property type="protein sequence ID" value="KAI7741576.1"/>
    <property type="molecule type" value="Genomic_DNA"/>
</dbReference>
<dbReference type="PANTHER" id="PTHR42886:SF38">
    <property type="entry name" value="ALPHA_BETA-HYDROLASES SUPERFAMILY PROTEIN"/>
    <property type="match status" value="1"/>
</dbReference>
<gene>
    <name evidence="2" type="ORF">M8C21_019853</name>
</gene>
<dbReference type="Proteomes" id="UP001206925">
    <property type="component" value="Unassembled WGS sequence"/>
</dbReference>
<reference evidence="2" key="1">
    <citation type="submission" date="2022-06" db="EMBL/GenBank/DDBJ databases">
        <title>Uncovering the hologenomic basis of an extraordinary plant invasion.</title>
        <authorList>
            <person name="Bieker V.C."/>
            <person name="Martin M.D."/>
            <person name="Gilbert T."/>
            <person name="Hodgins K."/>
            <person name="Battlay P."/>
            <person name="Petersen B."/>
            <person name="Wilson J."/>
        </authorList>
    </citation>
    <scope>NUCLEOTIDE SEQUENCE</scope>
    <source>
        <strain evidence="2">AA19_3_7</strain>
        <tissue evidence="2">Leaf</tissue>
    </source>
</reference>
<dbReference type="PANTHER" id="PTHR42886">
    <property type="entry name" value="RE40534P-RELATED"/>
    <property type="match status" value="1"/>
</dbReference>
<protein>
    <submittedName>
        <fullName evidence="2">Uncharacterized protein</fullName>
    </submittedName>
</protein>